<protein>
    <submittedName>
        <fullName evidence="1">Uncharacterized protein</fullName>
    </submittedName>
</protein>
<dbReference type="Proteomes" id="UP000828390">
    <property type="component" value="Unassembled WGS sequence"/>
</dbReference>
<gene>
    <name evidence="1" type="ORF">DPMN_143319</name>
</gene>
<proteinExistence type="predicted"/>
<keyword evidence="2" id="KW-1185">Reference proteome</keyword>
<evidence type="ECO:0000313" key="2">
    <source>
        <dbReference type="Proteomes" id="UP000828390"/>
    </source>
</evidence>
<dbReference type="AlphaFoldDB" id="A0A9D4JJK4"/>
<reference evidence="1" key="2">
    <citation type="submission" date="2020-11" db="EMBL/GenBank/DDBJ databases">
        <authorList>
            <person name="McCartney M.A."/>
            <person name="Auch B."/>
            <person name="Kono T."/>
            <person name="Mallez S."/>
            <person name="Becker A."/>
            <person name="Gohl D.M."/>
            <person name="Silverstein K.A.T."/>
            <person name="Koren S."/>
            <person name="Bechman K.B."/>
            <person name="Herman A."/>
            <person name="Abrahante J.E."/>
            <person name="Garbe J."/>
        </authorList>
    </citation>
    <scope>NUCLEOTIDE SEQUENCE</scope>
    <source>
        <strain evidence="1">Duluth1</strain>
        <tissue evidence="1">Whole animal</tissue>
    </source>
</reference>
<sequence length="110" mass="12555">MLKTIHTTRDNIKVFNDAKRKLLAEVDTVNADKRKTLDKINNTLSIARAHKSVPVVLMGQKKEGLKKNSHRNVGILDADEQQLTLKRNINLLREMHVNFATDLTYSNGYN</sequence>
<dbReference type="EMBL" id="JAIWYP010000006">
    <property type="protein sequence ID" value="KAH3814806.1"/>
    <property type="molecule type" value="Genomic_DNA"/>
</dbReference>
<comment type="caution">
    <text evidence="1">The sequence shown here is derived from an EMBL/GenBank/DDBJ whole genome shotgun (WGS) entry which is preliminary data.</text>
</comment>
<reference evidence="1" key="1">
    <citation type="journal article" date="2019" name="bioRxiv">
        <title>The Genome of the Zebra Mussel, Dreissena polymorpha: A Resource for Invasive Species Research.</title>
        <authorList>
            <person name="McCartney M.A."/>
            <person name="Auch B."/>
            <person name="Kono T."/>
            <person name="Mallez S."/>
            <person name="Zhang Y."/>
            <person name="Obille A."/>
            <person name="Becker A."/>
            <person name="Abrahante J.E."/>
            <person name="Garbe J."/>
            <person name="Badalamenti J.P."/>
            <person name="Herman A."/>
            <person name="Mangelson H."/>
            <person name="Liachko I."/>
            <person name="Sullivan S."/>
            <person name="Sone E.D."/>
            <person name="Koren S."/>
            <person name="Silverstein K.A.T."/>
            <person name="Beckman K.B."/>
            <person name="Gohl D.M."/>
        </authorList>
    </citation>
    <scope>NUCLEOTIDE SEQUENCE</scope>
    <source>
        <strain evidence="1">Duluth1</strain>
        <tissue evidence="1">Whole animal</tissue>
    </source>
</reference>
<accession>A0A9D4JJK4</accession>
<evidence type="ECO:0000313" key="1">
    <source>
        <dbReference type="EMBL" id="KAH3814806.1"/>
    </source>
</evidence>
<organism evidence="1 2">
    <name type="scientific">Dreissena polymorpha</name>
    <name type="common">Zebra mussel</name>
    <name type="synonym">Mytilus polymorpha</name>
    <dbReference type="NCBI Taxonomy" id="45954"/>
    <lineage>
        <taxon>Eukaryota</taxon>
        <taxon>Metazoa</taxon>
        <taxon>Spiralia</taxon>
        <taxon>Lophotrochozoa</taxon>
        <taxon>Mollusca</taxon>
        <taxon>Bivalvia</taxon>
        <taxon>Autobranchia</taxon>
        <taxon>Heteroconchia</taxon>
        <taxon>Euheterodonta</taxon>
        <taxon>Imparidentia</taxon>
        <taxon>Neoheterodontei</taxon>
        <taxon>Myida</taxon>
        <taxon>Dreissenoidea</taxon>
        <taxon>Dreissenidae</taxon>
        <taxon>Dreissena</taxon>
    </lineage>
</organism>
<name>A0A9D4JJK4_DREPO</name>